<protein>
    <recommendedName>
        <fullName evidence="2">CAAX prenyl protease 2/Lysostaphin resistance protein A-like domain-containing protein</fullName>
    </recommendedName>
</protein>
<keyword evidence="1" id="KW-0472">Membrane</keyword>
<dbReference type="PANTHER" id="PTHR35797">
    <property type="entry name" value="PROTEASE-RELATED"/>
    <property type="match status" value="1"/>
</dbReference>
<feature type="transmembrane region" description="Helical" evidence="1">
    <location>
        <begin position="119"/>
        <end position="135"/>
    </location>
</feature>
<dbReference type="InterPro" id="IPR042150">
    <property type="entry name" value="MmRce1-like"/>
</dbReference>
<dbReference type="EMBL" id="AP024488">
    <property type="protein sequence ID" value="BCS95011.1"/>
    <property type="molecule type" value="Genomic_DNA"/>
</dbReference>
<dbReference type="Pfam" id="PF02517">
    <property type="entry name" value="Rce1-like"/>
    <property type="match status" value="1"/>
</dbReference>
<evidence type="ECO:0000259" key="2">
    <source>
        <dbReference type="Pfam" id="PF02517"/>
    </source>
</evidence>
<keyword evidence="4" id="KW-1185">Reference proteome</keyword>
<keyword evidence="1" id="KW-0812">Transmembrane</keyword>
<feature type="transmembrane region" description="Helical" evidence="1">
    <location>
        <begin position="90"/>
        <end position="107"/>
    </location>
</feature>
<gene>
    <name evidence="3" type="ORF">DSLASN_06430</name>
</gene>
<dbReference type="PANTHER" id="PTHR35797:SF1">
    <property type="entry name" value="PROTEASE"/>
    <property type="match status" value="1"/>
</dbReference>
<keyword evidence="1" id="KW-1133">Transmembrane helix</keyword>
<dbReference type="InterPro" id="IPR003675">
    <property type="entry name" value="Rce1/LyrA-like_dom"/>
</dbReference>
<feature type="transmembrane region" description="Helical" evidence="1">
    <location>
        <begin position="47"/>
        <end position="70"/>
    </location>
</feature>
<name>A0ABM7PD51_9BACT</name>
<feature type="domain" description="CAAX prenyl protease 2/Lysostaphin resistance protein A-like" evidence="2">
    <location>
        <begin position="89"/>
        <end position="193"/>
    </location>
</feature>
<dbReference type="Proteomes" id="UP001320148">
    <property type="component" value="Chromosome"/>
</dbReference>
<evidence type="ECO:0000256" key="1">
    <source>
        <dbReference type="SAM" id="Phobius"/>
    </source>
</evidence>
<evidence type="ECO:0000313" key="3">
    <source>
        <dbReference type="EMBL" id="BCS95011.1"/>
    </source>
</evidence>
<accession>A0ABM7PD51</accession>
<sequence>MAVSSGLLALVGLVSPMLIAFSMMGSDPQLRRDLFKRAFTFNGLSTPYVLTTCFLMLGSILLAQSISLLFGHSPDQFSFAETTSFSFGLFPAWFLLFLAPVFEELAWHTYGTDCLRARFNLLTTSLIFGVFWVIWHMPLAFIKDYYHSNVVVTGWVYSLNFAISLFPFVILMNWLYFKTNRNILVPIIFHITAGLFNELFQTHPDSKVIQTVLLLVLSLYLIHKERLFFFDRAVPGREKA</sequence>
<feature type="transmembrane region" description="Helical" evidence="1">
    <location>
        <begin position="155"/>
        <end position="176"/>
    </location>
</feature>
<evidence type="ECO:0000313" key="4">
    <source>
        <dbReference type="Proteomes" id="UP001320148"/>
    </source>
</evidence>
<feature type="transmembrane region" description="Helical" evidence="1">
    <location>
        <begin position="6"/>
        <end position="26"/>
    </location>
</feature>
<proteinExistence type="predicted"/>
<organism evidence="3 4">
    <name type="scientific">Desulfoluna limicola</name>
    <dbReference type="NCBI Taxonomy" id="2810562"/>
    <lineage>
        <taxon>Bacteria</taxon>
        <taxon>Pseudomonadati</taxon>
        <taxon>Thermodesulfobacteriota</taxon>
        <taxon>Desulfobacteria</taxon>
        <taxon>Desulfobacterales</taxon>
        <taxon>Desulfolunaceae</taxon>
        <taxon>Desulfoluna</taxon>
    </lineage>
</organism>
<reference evidence="3 4" key="1">
    <citation type="submission" date="2021-02" db="EMBL/GenBank/DDBJ databases">
        <title>Complete genome of Desulfoluna sp. strain ASN36.</title>
        <authorList>
            <person name="Takahashi A."/>
            <person name="Kojima H."/>
            <person name="Fukui M."/>
        </authorList>
    </citation>
    <scope>NUCLEOTIDE SEQUENCE [LARGE SCALE GENOMIC DNA]</scope>
    <source>
        <strain evidence="3 4">ASN36</strain>
    </source>
</reference>